<evidence type="ECO:0000259" key="8">
    <source>
        <dbReference type="PROSITE" id="PS50109"/>
    </source>
</evidence>
<comment type="caution">
    <text evidence="9">The sequence shown here is derived from an EMBL/GenBank/DDBJ whole genome shotgun (WGS) entry which is preliminary data.</text>
</comment>
<dbReference type="Pfam" id="PF02518">
    <property type="entry name" value="HATPase_c"/>
    <property type="match status" value="1"/>
</dbReference>
<name>A0ABW9QW54_9ACTN</name>
<reference evidence="9 10" key="1">
    <citation type="submission" date="2019-11" db="EMBL/GenBank/DDBJ databases">
        <title>Acidiferrimicrobium australis gen. nov., sp. nov., an acidophilic and obligately heterotrophic, member of the Actinobacteria that catalyses dissimilatory oxido- reduction of iron isolated from metal-rich acidic water in Chile.</title>
        <authorList>
            <person name="Gonzalez D."/>
            <person name="Huber K."/>
            <person name="Hedrich S."/>
            <person name="Rojas-Villalobos C."/>
            <person name="Quatrini R."/>
            <person name="Dinamarca M.A."/>
            <person name="Schwarz A."/>
            <person name="Canales C."/>
            <person name="Nancucheo I."/>
        </authorList>
    </citation>
    <scope>NUCLEOTIDE SEQUENCE [LARGE SCALE GENOMIC DNA]</scope>
    <source>
        <strain evidence="9 10">USS-CCA1</strain>
    </source>
</reference>
<dbReference type="Proteomes" id="UP000437736">
    <property type="component" value="Unassembled WGS sequence"/>
</dbReference>
<organism evidence="9 10">
    <name type="scientific">Acidiferrimicrobium australe</name>
    <dbReference type="NCBI Taxonomy" id="2664430"/>
    <lineage>
        <taxon>Bacteria</taxon>
        <taxon>Bacillati</taxon>
        <taxon>Actinomycetota</taxon>
        <taxon>Acidimicrobiia</taxon>
        <taxon>Acidimicrobiales</taxon>
        <taxon>Acidimicrobiaceae</taxon>
        <taxon>Acidiferrimicrobium</taxon>
    </lineage>
</organism>
<dbReference type="InterPro" id="IPR050980">
    <property type="entry name" value="2C_sensor_his_kinase"/>
</dbReference>
<accession>A0ABW9QW54</accession>
<evidence type="ECO:0000313" key="10">
    <source>
        <dbReference type="Proteomes" id="UP000437736"/>
    </source>
</evidence>
<dbReference type="EC" id="2.7.13.3" evidence="2"/>
<keyword evidence="3" id="KW-0597">Phosphoprotein</keyword>
<keyword evidence="5" id="KW-0418">Kinase</keyword>
<dbReference type="Gene3D" id="3.30.565.10">
    <property type="entry name" value="Histidine kinase-like ATPase, C-terminal domain"/>
    <property type="match status" value="1"/>
</dbReference>
<evidence type="ECO:0000256" key="6">
    <source>
        <dbReference type="ARBA" id="ARBA00023012"/>
    </source>
</evidence>
<dbReference type="PROSITE" id="PS50109">
    <property type="entry name" value="HIS_KIN"/>
    <property type="match status" value="1"/>
</dbReference>
<dbReference type="InterPro" id="IPR036890">
    <property type="entry name" value="HATPase_C_sf"/>
</dbReference>
<dbReference type="PANTHER" id="PTHR44936:SF9">
    <property type="entry name" value="SENSOR PROTEIN CREC"/>
    <property type="match status" value="1"/>
</dbReference>
<dbReference type="PRINTS" id="PR00344">
    <property type="entry name" value="BCTRLSENSOR"/>
</dbReference>
<comment type="catalytic activity">
    <reaction evidence="1">
        <text>ATP + protein L-histidine = ADP + protein N-phospho-L-histidine.</text>
        <dbReference type="EC" id="2.7.13.3"/>
    </reaction>
</comment>
<evidence type="ECO:0000256" key="5">
    <source>
        <dbReference type="ARBA" id="ARBA00022777"/>
    </source>
</evidence>
<dbReference type="InterPro" id="IPR004358">
    <property type="entry name" value="Sig_transdc_His_kin-like_C"/>
</dbReference>
<keyword evidence="7" id="KW-0175">Coiled coil</keyword>
<dbReference type="CDD" id="cd00075">
    <property type="entry name" value="HATPase"/>
    <property type="match status" value="1"/>
</dbReference>
<evidence type="ECO:0000313" key="9">
    <source>
        <dbReference type="EMBL" id="MST33673.1"/>
    </source>
</evidence>
<dbReference type="SMART" id="SM00387">
    <property type="entry name" value="HATPase_c"/>
    <property type="match status" value="1"/>
</dbReference>
<feature type="non-terminal residue" evidence="9">
    <location>
        <position position="1"/>
    </location>
</feature>
<evidence type="ECO:0000256" key="3">
    <source>
        <dbReference type="ARBA" id="ARBA00022553"/>
    </source>
</evidence>
<gene>
    <name evidence="9" type="ORF">GHK86_13215</name>
</gene>
<evidence type="ECO:0000256" key="2">
    <source>
        <dbReference type="ARBA" id="ARBA00012438"/>
    </source>
</evidence>
<protein>
    <recommendedName>
        <fullName evidence="2">histidine kinase</fullName>
        <ecNumber evidence="2">2.7.13.3</ecNumber>
    </recommendedName>
</protein>
<proteinExistence type="predicted"/>
<keyword evidence="4" id="KW-0808">Transferase</keyword>
<dbReference type="PANTHER" id="PTHR44936">
    <property type="entry name" value="SENSOR PROTEIN CREC"/>
    <property type="match status" value="1"/>
</dbReference>
<keyword evidence="6" id="KW-0902">Two-component regulatory system</keyword>
<dbReference type="EMBL" id="WJHE01000687">
    <property type="protein sequence ID" value="MST33673.1"/>
    <property type="molecule type" value="Genomic_DNA"/>
</dbReference>
<evidence type="ECO:0000256" key="4">
    <source>
        <dbReference type="ARBA" id="ARBA00022679"/>
    </source>
</evidence>
<dbReference type="InterPro" id="IPR005467">
    <property type="entry name" value="His_kinase_dom"/>
</dbReference>
<dbReference type="SUPFAM" id="SSF55874">
    <property type="entry name" value="ATPase domain of HSP90 chaperone/DNA topoisomerase II/histidine kinase"/>
    <property type="match status" value="1"/>
</dbReference>
<sequence>LAASAACWLGCALQAALVATRRRLPRWPAAVPAAAGLAALLRSTSAASTDVPLSAALLAGVAAALVVAGAGLELRHLLRFLDRRDFGLRMDLDSARREMEDQRAQLHEQLHDLRNAVSALRCADTTLRTRAEHLDPAARAALADAMSLELARLQVLIEPGRRAVVADFDLRDALEPVVTAERNLGAAITLSVDRVRAHGDATGLAQAVQNLLVNARRYAPGAHVLVTAEPCPGSGRVALLVSDDGPGIPEAERDRIFLRGARGSTAAGTAGEGLGLHVARRLVAASGGQLSLLDRPAPGACFLIDLPAPGGSPDRSAASSARALSSAR</sequence>
<evidence type="ECO:0000256" key="7">
    <source>
        <dbReference type="SAM" id="Coils"/>
    </source>
</evidence>
<evidence type="ECO:0000256" key="1">
    <source>
        <dbReference type="ARBA" id="ARBA00000085"/>
    </source>
</evidence>
<keyword evidence="10" id="KW-1185">Reference proteome</keyword>
<feature type="domain" description="Histidine kinase" evidence="8">
    <location>
        <begin position="108"/>
        <end position="310"/>
    </location>
</feature>
<feature type="coiled-coil region" evidence="7">
    <location>
        <begin position="89"/>
        <end position="123"/>
    </location>
</feature>
<dbReference type="InterPro" id="IPR003594">
    <property type="entry name" value="HATPase_dom"/>
</dbReference>